<keyword evidence="4" id="KW-0596">Phosphopantetheine</keyword>
<dbReference type="PANTHER" id="PTHR43775">
    <property type="entry name" value="FATTY ACID SYNTHASE"/>
    <property type="match status" value="1"/>
</dbReference>
<evidence type="ECO:0000256" key="6">
    <source>
        <dbReference type="ARBA" id="ARBA00022553"/>
    </source>
</evidence>
<keyword evidence="6" id="KW-0597">Phosphoprotein</keyword>
<feature type="region of interest" description="Disordered" evidence="10">
    <location>
        <begin position="895"/>
        <end position="915"/>
    </location>
</feature>
<dbReference type="Pfam" id="PF22336">
    <property type="entry name" value="RhiE-like_linker"/>
    <property type="match status" value="1"/>
</dbReference>
<dbReference type="GO" id="GO:0008483">
    <property type="term" value="F:transaminase activity"/>
    <property type="evidence" value="ECO:0007669"/>
    <property type="project" value="UniProtKB-KW"/>
</dbReference>
<keyword evidence="5" id="KW-0963">Cytoplasm</keyword>
<dbReference type="Pfam" id="PF00550">
    <property type="entry name" value="PP-binding"/>
    <property type="match status" value="1"/>
</dbReference>
<evidence type="ECO:0000256" key="4">
    <source>
        <dbReference type="ARBA" id="ARBA00022450"/>
    </source>
</evidence>
<dbReference type="InterPro" id="IPR036736">
    <property type="entry name" value="ACP-like_sf"/>
</dbReference>
<dbReference type="PROSITE" id="PS00599">
    <property type="entry name" value="AA_TRANSFER_CLASS_2"/>
    <property type="match status" value="1"/>
</dbReference>
<dbReference type="Gene3D" id="3.90.1150.10">
    <property type="entry name" value="Aspartate Aminotransferase, domain 1"/>
    <property type="match status" value="2"/>
</dbReference>
<evidence type="ECO:0000256" key="9">
    <source>
        <dbReference type="ARBA" id="ARBA00022898"/>
    </source>
</evidence>
<reference evidence="12 13" key="1">
    <citation type="submission" date="2020-02" db="EMBL/GenBank/DDBJ databases">
        <authorList>
            <person name="Babadi Z.K."/>
            <person name="Risdian C."/>
            <person name="Ebrahimipour G.H."/>
            <person name="Wink J."/>
        </authorList>
    </citation>
    <scope>NUCLEOTIDE SEQUENCE [LARGE SCALE GENOMIC DNA]</scope>
    <source>
        <strain evidence="12 13">ZKHCc1 1396</strain>
    </source>
</reference>
<dbReference type="Pfam" id="PF00109">
    <property type="entry name" value="ketoacyl-synt"/>
    <property type="match status" value="1"/>
</dbReference>
<gene>
    <name evidence="12" type="ORF">G4177_27205</name>
</gene>
<dbReference type="InterPro" id="IPR020841">
    <property type="entry name" value="PKS_Beta-ketoAc_synthase_dom"/>
</dbReference>
<dbReference type="InterPro" id="IPR015422">
    <property type="entry name" value="PyrdxlP-dep_Trfase_small"/>
</dbReference>
<name>A0ABR9PV98_9BACT</name>
<dbReference type="RefSeq" id="WP_193429071.1">
    <property type="nucleotide sequence ID" value="NZ_CBCSIP010000029.1"/>
</dbReference>
<dbReference type="SUPFAM" id="SSF47336">
    <property type="entry name" value="ACP-like"/>
    <property type="match status" value="2"/>
</dbReference>
<dbReference type="SUPFAM" id="SSF53901">
    <property type="entry name" value="Thiolase-like"/>
    <property type="match status" value="1"/>
</dbReference>
<comment type="subcellular location">
    <subcellularLocation>
        <location evidence="2">Cytoplasm</location>
    </subcellularLocation>
</comment>
<dbReference type="Proteomes" id="UP001516472">
    <property type="component" value="Unassembled WGS sequence"/>
</dbReference>
<dbReference type="Gene3D" id="1.10.1240.100">
    <property type="match status" value="1"/>
</dbReference>
<dbReference type="InterPro" id="IPR015421">
    <property type="entry name" value="PyrdxlP-dep_Trfase_major"/>
</dbReference>
<feature type="region of interest" description="Disordered" evidence="10">
    <location>
        <begin position="134"/>
        <end position="181"/>
    </location>
</feature>
<dbReference type="Pfam" id="PF02801">
    <property type="entry name" value="Ketoacyl-synt_C"/>
    <property type="match status" value="1"/>
</dbReference>
<dbReference type="Gene3D" id="1.10.1200.10">
    <property type="entry name" value="ACP-like"/>
    <property type="match status" value="1"/>
</dbReference>
<feature type="compositionally biased region" description="Basic and acidic residues" evidence="10">
    <location>
        <begin position="163"/>
        <end position="178"/>
    </location>
</feature>
<keyword evidence="7" id="KW-0808">Transferase</keyword>
<keyword evidence="13" id="KW-1185">Reference proteome</keyword>
<dbReference type="PANTHER" id="PTHR43775:SF37">
    <property type="entry name" value="SI:DKEY-61P9.11"/>
    <property type="match status" value="1"/>
</dbReference>
<accession>A0ABR9PV98</accession>
<dbReference type="InterPro" id="IPR014030">
    <property type="entry name" value="Ketoacyl_synth_N"/>
</dbReference>
<evidence type="ECO:0000256" key="5">
    <source>
        <dbReference type="ARBA" id="ARBA00022490"/>
    </source>
</evidence>
<dbReference type="PROSITE" id="PS52004">
    <property type="entry name" value="KS3_2"/>
    <property type="match status" value="1"/>
</dbReference>
<keyword evidence="9" id="KW-0663">Pyridoxal phosphate</keyword>
<evidence type="ECO:0000313" key="12">
    <source>
        <dbReference type="EMBL" id="MBE4751862.1"/>
    </source>
</evidence>
<feature type="region of interest" description="Disordered" evidence="10">
    <location>
        <begin position="1"/>
        <end position="24"/>
    </location>
</feature>
<sequence>MKSTPEWNVEPAEGAPPQLPEQQLSMRDRLRLTESAESHLKELLSAETKLPLVSIEAQKPLQKYGIDSILISNLTRKLEGTFGPLPKTLFFEHKTLSSVAEYFVDHHRPQLVRAVGFSPEDALFLSASASQAAVAGPTPEAPPAPSRPQAPDAAGRGQASRFWRRDGAKAPRAPEPRASEPPIAIIGLAGRYPDADDVAQFWDNLKSGRDSIREIPADRWDVEKYFEPVKNRLGRTYSKWGGFVRDHDRFDHRFFSMSKADADFTDPQERVWLECVWHALEDAGYTPQGLHGKRVGVFVGVMSNMYQKLDVVVDGYAIAPVASAASIANRVSYQMDFTGPSLTLDTMCSSSLTAIHLASESLKRGECDVAIAGGVNLIVHPNKYVMLSLNGFLSTDGRCRSFGEGGDGYVPGEGAGAVVLKAATAAEADGDHVYGLIRGSSINHGGRVNGYTVPSPTAQASLIEDAFTRAGVNPRRLSYVEAHGTGTSLGDPVEVRALSIAMEKQTTERQFCAIGSVKSNIGHLESAAGIAGLTKVLLQMHHEQLVPSLHSDKLNPNIDFRNSPVYVQRALTDWAPASSATGEAQPRMAAVSGFGAGGSNAHVIIEEAPAPRSRAAEDATGARVVLLSAATLEQLRDYARRFIAFLEAPGASRPTLAEVAFTTQVGRVALDERIAFVVSSTGQLLERLRAFAAGAASQPDTYRGTVKEGGSGGVAASLVSGPEGAEIVRILMAGGNFTKLCQLWAMGLDVEWAGLYGAQHPRRVSLPGYPFARTHCWVPESSQAAAPVARASAAPPAITPVAAAPVAATDADPLHELILNAVSVVNPVARADMTVDQLLFEELHFDSIMLAQLNTRLMQSFPDLALSPELYSPEITIRKLADKLRELQGGPVTAAAPALESSTTPAPATASASVAGEVPDRVETFPEVAAIRRWNGVLEQAGMAPLLPLEGPNGVVIQQGEASLLNFSTYDFLGLASDRRVKDAAIQAAGHFGTSASASRPVSGEMPLYREFEQKLATFMGTEHAVLFVSGHATNVTTLEILIGQGDLLLVDEASRDRNLAEGGFVSGAEVMVFPHNDPAALDALLTQVRNRYRKVVIAVEGIYTRDGDIPDLPRFVELKKKHHAFLLVDEDNSFGVLGATGRGVCEHFGIAPGEVDIHSGGINKSLASCGGFVAGDRALVDYIKHHATSLIFAVSISPMSTASAIKALDVLEAEPERAKRARDTASLLRGELVSRGWKAGGSEGSPYVVVTVPDTTASLALAHALRQKGVVADWRGANDLGEDRAQIIFCATAEHTEDHVLRVLEALEGELPRLTAGDARLAALVTPAEAEWRKAFGPSLDHRIARDAAGLRSQAPVFEGEVPTELYRVAEFPEYKNMTKRLTTVAPDQFLYFKPHEGRVSDTICVGGRRMINYSSFNYLGLSGNDEVVAGAQTSVERYGTSSSASRRGSGTLQVHRELEKELADFIGVEEAIVFDAGHNTNVSTVGHLFGKGDLVLHDSLSHNSLIQGALLSGADRQPFPHNDYDAVDAILTNLRGRYRRVGVIIEGIYSQDGDIPDLKKFIEVKKRHQAILFIDEAHSIGVIGPSGRGVAEQFGVDPADCDILMGTISKSLATSGGYVAGSRALIDLLRETPCYRNNVNLSAAVAGAALEAVRVLRRNPEKVATLHARANLFLTLAKAHQLNTGLSNGSGIVPLMTYSSALAYRMTYALLEMGVTVHPFTYPVVPEGQARLRFFITADHTEEQIRFTVKEMARVARDFHAEQAAAGKPRLSNTGS</sequence>
<keyword evidence="8" id="KW-0677">Repeat</keyword>
<dbReference type="SMART" id="SM00823">
    <property type="entry name" value="PKS_PP"/>
    <property type="match status" value="1"/>
</dbReference>
<dbReference type="InterPro" id="IPR020806">
    <property type="entry name" value="PKS_PP-bd"/>
</dbReference>
<evidence type="ECO:0000313" key="13">
    <source>
        <dbReference type="Proteomes" id="UP001516472"/>
    </source>
</evidence>
<evidence type="ECO:0000256" key="7">
    <source>
        <dbReference type="ARBA" id="ARBA00022679"/>
    </source>
</evidence>
<dbReference type="Pfam" id="PF00155">
    <property type="entry name" value="Aminotran_1_2"/>
    <property type="match status" value="2"/>
</dbReference>
<comment type="pathway">
    <text evidence="3">Antibiotic biosynthesis.</text>
</comment>
<dbReference type="InterPro" id="IPR054514">
    <property type="entry name" value="RhiE-like_linker"/>
</dbReference>
<dbReference type="InterPro" id="IPR016039">
    <property type="entry name" value="Thiolase-like"/>
</dbReference>
<dbReference type="CDD" id="cd00833">
    <property type="entry name" value="PKS"/>
    <property type="match status" value="1"/>
</dbReference>
<evidence type="ECO:0000256" key="2">
    <source>
        <dbReference type="ARBA" id="ARBA00004496"/>
    </source>
</evidence>
<evidence type="ECO:0000256" key="10">
    <source>
        <dbReference type="SAM" id="MobiDB-lite"/>
    </source>
</evidence>
<dbReference type="EMBL" id="JAAIYO010000010">
    <property type="protein sequence ID" value="MBE4751862.1"/>
    <property type="molecule type" value="Genomic_DNA"/>
</dbReference>
<feature type="compositionally biased region" description="Pro residues" evidence="10">
    <location>
        <begin position="139"/>
        <end position="148"/>
    </location>
</feature>
<evidence type="ECO:0000259" key="11">
    <source>
        <dbReference type="PROSITE" id="PS52004"/>
    </source>
</evidence>
<dbReference type="SUPFAM" id="SSF53383">
    <property type="entry name" value="PLP-dependent transferases"/>
    <property type="match status" value="2"/>
</dbReference>
<organism evidence="12 13">
    <name type="scientific">Corallococcus soli</name>
    <dbReference type="NCBI Taxonomy" id="2710757"/>
    <lineage>
        <taxon>Bacteria</taxon>
        <taxon>Pseudomonadati</taxon>
        <taxon>Myxococcota</taxon>
        <taxon>Myxococcia</taxon>
        <taxon>Myxococcales</taxon>
        <taxon>Cystobacterineae</taxon>
        <taxon>Myxococcaceae</taxon>
        <taxon>Corallococcus</taxon>
    </lineage>
</organism>
<dbReference type="Gene3D" id="3.40.47.10">
    <property type="match status" value="1"/>
</dbReference>
<comment type="caution">
    <text evidence="12">The sequence shown here is derived from an EMBL/GenBank/DDBJ whole genome shotgun (WGS) entry which is preliminary data.</text>
</comment>
<feature type="domain" description="Ketosynthase family 3 (KS3)" evidence="11">
    <location>
        <begin position="180"/>
        <end position="607"/>
    </location>
</feature>
<dbReference type="InterPro" id="IPR004839">
    <property type="entry name" value="Aminotransferase_I/II_large"/>
</dbReference>
<evidence type="ECO:0000256" key="1">
    <source>
        <dbReference type="ARBA" id="ARBA00001933"/>
    </source>
</evidence>
<evidence type="ECO:0000256" key="8">
    <source>
        <dbReference type="ARBA" id="ARBA00022737"/>
    </source>
</evidence>
<comment type="cofactor">
    <cofactor evidence="1">
        <name>pyridoxal 5'-phosphate</name>
        <dbReference type="ChEBI" id="CHEBI:597326"/>
    </cofactor>
</comment>
<dbReference type="Gene3D" id="3.40.640.10">
    <property type="entry name" value="Type I PLP-dependent aspartate aminotransferase-like (Major domain)"/>
    <property type="match status" value="2"/>
</dbReference>
<dbReference type="InterPro" id="IPR009081">
    <property type="entry name" value="PP-bd_ACP"/>
</dbReference>
<dbReference type="InterPro" id="IPR014031">
    <property type="entry name" value="Ketoacyl_synth_C"/>
</dbReference>
<evidence type="ECO:0000256" key="3">
    <source>
        <dbReference type="ARBA" id="ARBA00004792"/>
    </source>
</evidence>
<dbReference type="SMART" id="SM00825">
    <property type="entry name" value="PKS_KS"/>
    <property type="match status" value="1"/>
</dbReference>
<dbReference type="InterPro" id="IPR050091">
    <property type="entry name" value="PKS_NRPS_Biosynth_Enz"/>
</dbReference>
<protein>
    <submittedName>
        <fullName evidence="12">Aminotransferase class I/II-fold pyridoxal phosphate-dependent enzyme</fullName>
    </submittedName>
</protein>
<dbReference type="InterPro" id="IPR001917">
    <property type="entry name" value="Aminotrans_II_pyridoxalP_BS"/>
</dbReference>
<proteinExistence type="predicted"/>
<dbReference type="InterPro" id="IPR015424">
    <property type="entry name" value="PyrdxlP-dep_Trfase"/>
</dbReference>
<keyword evidence="12" id="KW-0032">Aminotransferase</keyword>